<sequence>MTHPAEIWGTGRQVTLRTVIRHAAELVHPKSHCGTYPVLNTFPKLKTLARALIEADHAGESTTLLHEIADELLALMKAARDSRQPSEKSTCPAQEILTRPKVMREQEQELKELRAKALAPKPAVMPALFELPAKPTKPKKTRQRETPTFFERGL</sequence>
<accession>A0A7C9M8F3</accession>
<name>A0A7C9M8F3_9DEIO</name>
<reference evidence="2 3" key="1">
    <citation type="submission" date="2019-12" db="EMBL/GenBank/DDBJ databases">
        <title>Deinococcus sp. HMF7620 Genome sequencing and assembly.</title>
        <authorList>
            <person name="Kang H."/>
            <person name="Kim H."/>
            <person name="Joh K."/>
        </authorList>
    </citation>
    <scope>NUCLEOTIDE SEQUENCE [LARGE SCALE GENOMIC DNA]</scope>
    <source>
        <strain evidence="2 3">HMF7620</strain>
    </source>
</reference>
<comment type="caution">
    <text evidence="2">The sequence shown here is derived from an EMBL/GenBank/DDBJ whole genome shotgun (WGS) entry which is preliminary data.</text>
</comment>
<gene>
    <name evidence="2" type="ORF">GO986_08890</name>
</gene>
<dbReference type="RefSeq" id="WP_157458930.1">
    <property type="nucleotide sequence ID" value="NZ_WQLB01000009.1"/>
</dbReference>
<evidence type="ECO:0000313" key="2">
    <source>
        <dbReference type="EMBL" id="MVN86879.1"/>
    </source>
</evidence>
<proteinExistence type="predicted"/>
<protein>
    <submittedName>
        <fullName evidence="2">Uncharacterized protein</fullName>
    </submittedName>
</protein>
<dbReference type="AlphaFoldDB" id="A0A7C9M8F3"/>
<feature type="region of interest" description="Disordered" evidence="1">
    <location>
        <begin position="126"/>
        <end position="154"/>
    </location>
</feature>
<dbReference type="Proteomes" id="UP000483286">
    <property type="component" value="Unassembled WGS sequence"/>
</dbReference>
<dbReference type="EMBL" id="WQLB01000009">
    <property type="protein sequence ID" value="MVN86879.1"/>
    <property type="molecule type" value="Genomic_DNA"/>
</dbReference>
<evidence type="ECO:0000256" key="1">
    <source>
        <dbReference type="SAM" id="MobiDB-lite"/>
    </source>
</evidence>
<evidence type="ECO:0000313" key="3">
    <source>
        <dbReference type="Proteomes" id="UP000483286"/>
    </source>
</evidence>
<keyword evidence="3" id="KW-1185">Reference proteome</keyword>
<organism evidence="2 3">
    <name type="scientific">Deinococcus arboris</name>
    <dbReference type="NCBI Taxonomy" id="2682977"/>
    <lineage>
        <taxon>Bacteria</taxon>
        <taxon>Thermotogati</taxon>
        <taxon>Deinococcota</taxon>
        <taxon>Deinococci</taxon>
        <taxon>Deinococcales</taxon>
        <taxon>Deinococcaceae</taxon>
        <taxon>Deinococcus</taxon>
    </lineage>
</organism>